<name>A0A841ZBJ6_9LIST</name>
<feature type="domain" description="Immunity protein Imm33" evidence="1">
    <location>
        <begin position="12"/>
        <end position="85"/>
    </location>
</feature>
<dbReference type="RefSeq" id="WP_185427293.1">
    <property type="nucleotide sequence ID" value="NZ_JAARRL010000033.1"/>
</dbReference>
<reference evidence="2 3" key="1">
    <citation type="submission" date="2020-03" db="EMBL/GenBank/DDBJ databases">
        <title>Soil Listeria distribution.</title>
        <authorList>
            <person name="Liao J."/>
            <person name="Wiedmann M."/>
        </authorList>
    </citation>
    <scope>NUCLEOTIDE SEQUENCE [LARGE SCALE GENOMIC DNA]</scope>
    <source>
        <strain evidence="2 3">FSL L7-1523</strain>
    </source>
</reference>
<accession>A0A841ZBJ6</accession>
<sequence length="113" mass="13007">MEINNSHYGGFVISNNILEGQPIRYTFREKSSIDQLNGWNLYSIIDNDEFISNPNNFSIINAESIFNIAPIMLELFNAPYGTDLYWLYENDVHIGFYDLTTNSETSIENILKG</sequence>
<dbReference type="InterPro" id="IPR018689">
    <property type="entry name" value="Imm33_dom"/>
</dbReference>
<proteinExistence type="predicted"/>
<protein>
    <submittedName>
        <fullName evidence="2">DUF2185 domain-containing protein</fullName>
    </submittedName>
</protein>
<dbReference type="EMBL" id="JAARRL010000033">
    <property type="protein sequence ID" value="MBC1501886.1"/>
    <property type="molecule type" value="Genomic_DNA"/>
</dbReference>
<evidence type="ECO:0000313" key="2">
    <source>
        <dbReference type="EMBL" id="MBC1501886.1"/>
    </source>
</evidence>
<evidence type="ECO:0000313" key="3">
    <source>
        <dbReference type="Proteomes" id="UP000564536"/>
    </source>
</evidence>
<comment type="caution">
    <text evidence="2">The sequence shown here is derived from an EMBL/GenBank/DDBJ whole genome shotgun (WGS) entry which is preliminary data.</text>
</comment>
<gene>
    <name evidence="2" type="ORF">HB943_14895</name>
</gene>
<organism evidence="2 3">
    <name type="scientific">Listeria weihenstephanensis</name>
    <dbReference type="NCBI Taxonomy" id="1006155"/>
    <lineage>
        <taxon>Bacteria</taxon>
        <taxon>Bacillati</taxon>
        <taxon>Bacillota</taxon>
        <taxon>Bacilli</taxon>
        <taxon>Bacillales</taxon>
        <taxon>Listeriaceae</taxon>
        <taxon>Listeria</taxon>
    </lineage>
</organism>
<dbReference type="Proteomes" id="UP000564536">
    <property type="component" value="Unassembled WGS sequence"/>
</dbReference>
<dbReference type="AlphaFoldDB" id="A0A841ZBJ6"/>
<evidence type="ECO:0000259" key="1">
    <source>
        <dbReference type="Pfam" id="PF09951"/>
    </source>
</evidence>
<dbReference type="Pfam" id="PF09951">
    <property type="entry name" value="Imm33"/>
    <property type="match status" value="1"/>
</dbReference>